<keyword evidence="2" id="KW-1185">Reference proteome</keyword>
<reference evidence="1 2" key="1">
    <citation type="submission" date="2024-09" db="EMBL/GenBank/DDBJ databases">
        <title>Chromosome-scale assembly of Riccia sorocarpa.</title>
        <authorList>
            <person name="Paukszto L."/>
        </authorList>
    </citation>
    <scope>NUCLEOTIDE SEQUENCE [LARGE SCALE GENOMIC DNA]</scope>
    <source>
        <strain evidence="1">LP-2024</strain>
        <tissue evidence="1">Aerial parts of the thallus</tissue>
    </source>
</reference>
<dbReference type="Proteomes" id="UP001633002">
    <property type="component" value="Unassembled WGS sequence"/>
</dbReference>
<dbReference type="AlphaFoldDB" id="A0ABD3GQR3"/>
<evidence type="ECO:0008006" key="3">
    <source>
        <dbReference type="Google" id="ProtNLM"/>
    </source>
</evidence>
<evidence type="ECO:0000313" key="2">
    <source>
        <dbReference type="Proteomes" id="UP001633002"/>
    </source>
</evidence>
<protein>
    <recommendedName>
        <fullName evidence="3">Fungal-type protein kinase domain-containing protein</fullName>
    </recommendedName>
</protein>
<evidence type="ECO:0000313" key="1">
    <source>
        <dbReference type="EMBL" id="KAL3680395.1"/>
    </source>
</evidence>
<sequence>MSGRSCYYSHNQLAIDEPSLYKSSIHDGMDSNKTAVPRLDNYVKALSGVGMPVPVKIAGILNRGHGPPSIAHVSIGGLWRSDPNFTVTSIAKYLRDCEDFDGDMRGDLAFEKELEHPLLNAFMNKDIFSKTVVGADSLLRRETTSSESGLLDKPFNKLSPTFYIQLDNSVPPPDQEPLSFGMASNHAATEDIVTYLKAYIKHIKSIRDKTNPSSECYETDTSIIAYWENIKSLFGKPKGWPTNAGLPLKEGFWPRTNHGTGYKRPGNQIIITSTPEDDILAQEAEEELAERNQLSVGNLAEMERERFVPIVDIESGVMLLIRPSDDFVVKDCFWVAKAVSGVIRQRKPSDPISMYEVKVEWYRPKHRLSNATDAQRYNQCLRNTQEWEKDPSSFEEEFLYVNASACVHQWKTESRSEKLKISESILRIARDTLDRIAQEEI</sequence>
<gene>
    <name evidence="1" type="ORF">R1sor_023351</name>
</gene>
<organism evidence="1 2">
    <name type="scientific">Riccia sorocarpa</name>
    <dbReference type="NCBI Taxonomy" id="122646"/>
    <lineage>
        <taxon>Eukaryota</taxon>
        <taxon>Viridiplantae</taxon>
        <taxon>Streptophyta</taxon>
        <taxon>Embryophyta</taxon>
        <taxon>Marchantiophyta</taxon>
        <taxon>Marchantiopsida</taxon>
        <taxon>Marchantiidae</taxon>
        <taxon>Marchantiales</taxon>
        <taxon>Ricciaceae</taxon>
        <taxon>Riccia</taxon>
    </lineage>
</organism>
<dbReference type="PANTHER" id="PTHR33153">
    <property type="entry name" value="MYND-TYPE DOMAIN-CONTAINING PROTEIN"/>
    <property type="match status" value="1"/>
</dbReference>
<dbReference type="PANTHER" id="PTHR33153:SF3">
    <property type="entry name" value="TRAFFICKING PROTEIN PARTICLE COMPLEX SUBUNIT 11 DOMAIN-CONTAINING PROTEIN"/>
    <property type="match status" value="1"/>
</dbReference>
<comment type="caution">
    <text evidence="1">The sequence shown here is derived from an EMBL/GenBank/DDBJ whole genome shotgun (WGS) entry which is preliminary data.</text>
</comment>
<accession>A0ABD3GQR3</accession>
<dbReference type="EMBL" id="JBJQOH010000007">
    <property type="protein sequence ID" value="KAL3680395.1"/>
    <property type="molecule type" value="Genomic_DNA"/>
</dbReference>
<name>A0ABD3GQR3_9MARC</name>
<proteinExistence type="predicted"/>